<dbReference type="STRING" id="658196.A0A397SE58"/>
<evidence type="ECO:0000256" key="4">
    <source>
        <dbReference type="ARBA" id="ARBA00022989"/>
    </source>
</evidence>
<dbReference type="CDD" id="cd03390">
    <property type="entry name" value="PAP2_containing_1_like"/>
    <property type="match status" value="1"/>
</dbReference>
<dbReference type="PANTHER" id="PTHR10165:SF35">
    <property type="entry name" value="RE23632P"/>
    <property type="match status" value="1"/>
</dbReference>
<keyword evidence="4 6" id="KW-1133">Transmembrane helix</keyword>
<feature type="transmembrane region" description="Helical" evidence="6">
    <location>
        <begin position="12"/>
        <end position="30"/>
    </location>
</feature>
<accession>A0A397SE58</accession>
<proteinExistence type="inferred from homology"/>
<dbReference type="OrthoDB" id="8907274at2759"/>
<gene>
    <name evidence="8" type="ORF">C1645_785454</name>
</gene>
<dbReference type="SUPFAM" id="SSF48317">
    <property type="entry name" value="Acid phosphatase/Vanadium-dependent haloperoxidase"/>
    <property type="match status" value="1"/>
</dbReference>
<comment type="similarity">
    <text evidence="2">Belongs to the PA-phosphatase related phosphoesterase family.</text>
</comment>
<protein>
    <submittedName>
        <fullName evidence="8">Phosphatidic acid phosphatase type 2/haloperoxidase</fullName>
    </submittedName>
</protein>
<evidence type="ECO:0000256" key="3">
    <source>
        <dbReference type="ARBA" id="ARBA00022692"/>
    </source>
</evidence>
<dbReference type="AlphaFoldDB" id="A0A397SE58"/>
<keyword evidence="8" id="KW-0575">Peroxidase</keyword>
<dbReference type="GO" id="GO:0046839">
    <property type="term" value="P:phospholipid dephosphorylation"/>
    <property type="evidence" value="ECO:0007669"/>
    <property type="project" value="TreeGrafter"/>
</dbReference>
<dbReference type="GO" id="GO:0008195">
    <property type="term" value="F:phosphatidate phosphatase activity"/>
    <property type="evidence" value="ECO:0007669"/>
    <property type="project" value="TreeGrafter"/>
</dbReference>
<feature type="transmembrane region" description="Helical" evidence="6">
    <location>
        <begin position="156"/>
        <end position="176"/>
    </location>
</feature>
<feature type="transmembrane region" description="Helical" evidence="6">
    <location>
        <begin position="220"/>
        <end position="239"/>
    </location>
</feature>
<evidence type="ECO:0000259" key="7">
    <source>
        <dbReference type="SMART" id="SM00014"/>
    </source>
</evidence>
<dbReference type="Gene3D" id="1.20.144.10">
    <property type="entry name" value="Phosphatidic acid phosphatase type 2/haloperoxidase"/>
    <property type="match status" value="1"/>
</dbReference>
<feature type="transmembrane region" description="Helical" evidence="6">
    <location>
        <begin position="57"/>
        <end position="81"/>
    </location>
</feature>
<evidence type="ECO:0000313" key="9">
    <source>
        <dbReference type="Proteomes" id="UP000265703"/>
    </source>
</evidence>
<dbReference type="PANTHER" id="PTHR10165">
    <property type="entry name" value="LIPID PHOSPHATE PHOSPHATASE"/>
    <property type="match status" value="1"/>
</dbReference>
<evidence type="ECO:0000256" key="5">
    <source>
        <dbReference type="ARBA" id="ARBA00023136"/>
    </source>
</evidence>
<comment type="subcellular location">
    <subcellularLocation>
        <location evidence="1">Membrane</location>
        <topology evidence="1">Multi-pass membrane protein</topology>
    </subcellularLocation>
</comment>
<dbReference type="Proteomes" id="UP000265703">
    <property type="component" value="Unassembled WGS sequence"/>
</dbReference>
<feature type="transmembrane region" description="Helical" evidence="6">
    <location>
        <begin position="188"/>
        <end position="208"/>
    </location>
</feature>
<dbReference type="InterPro" id="IPR036938">
    <property type="entry name" value="PAP2/HPO_sf"/>
</dbReference>
<keyword evidence="9" id="KW-1185">Reference proteome</keyword>
<dbReference type="GO" id="GO:0006644">
    <property type="term" value="P:phospholipid metabolic process"/>
    <property type="evidence" value="ECO:0007669"/>
    <property type="project" value="InterPro"/>
</dbReference>
<evidence type="ECO:0000256" key="6">
    <source>
        <dbReference type="SAM" id="Phobius"/>
    </source>
</evidence>
<evidence type="ECO:0000256" key="1">
    <source>
        <dbReference type="ARBA" id="ARBA00004141"/>
    </source>
</evidence>
<keyword evidence="5 6" id="KW-0472">Membrane</keyword>
<name>A0A397SE58_9GLOM</name>
<dbReference type="SMART" id="SM00014">
    <property type="entry name" value="acidPPc"/>
    <property type="match status" value="1"/>
</dbReference>
<dbReference type="EMBL" id="QKYT01000540">
    <property type="protein sequence ID" value="RIA83812.1"/>
    <property type="molecule type" value="Genomic_DNA"/>
</dbReference>
<organism evidence="8 9">
    <name type="scientific">Glomus cerebriforme</name>
    <dbReference type="NCBI Taxonomy" id="658196"/>
    <lineage>
        <taxon>Eukaryota</taxon>
        <taxon>Fungi</taxon>
        <taxon>Fungi incertae sedis</taxon>
        <taxon>Mucoromycota</taxon>
        <taxon>Glomeromycotina</taxon>
        <taxon>Glomeromycetes</taxon>
        <taxon>Glomerales</taxon>
        <taxon>Glomeraceae</taxon>
        <taxon>Glomus</taxon>
    </lineage>
</organism>
<dbReference type="InterPro" id="IPR043216">
    <property type="entry name" value="PAP-like"/>
</dbReference>
<keyword evidence="3 6" id="KW-0812">Transmembrane</keyword>
<dbReference type="GO" id="GO:0016020">
    <property type="term" value="C:membrane"/>
    <property type="evidence" value="ECO:0007669"/>
    <property type="project" value="UniProtKB-SubCell"/>
</dbReference>
<keyword evidence="8" id="KW-0560">Oxidoreductase</keyword>
<dbReference type="Pfam" id="PF01569">
    <property type="entry name" value="PAP2"/>
    <property type="match status" value="1"/>
</dbReference>
<evidence type="ECO:0000256" key="2">
    <source>
        <dbReference type="ARBA" id="ARBA00008816"/>
    </source>
</evidence>
<dbReference type="InterPro" id="IPR000326">
    <property type="entry name" value="PAP2/HPO"/>
</dbReference>
<comment type="caution">
    <text evidence="8">The sequence shown here is derived from an EMBL/GenBank/DDBJ whole genome shotgun (WGS) entry which is preliminary data.</text>
</comment>
<reference evidence="8 9" key="1">
    <citation type="submission" date="2018-06" db="EMBL/GenBank/DDBJ databases">
        <title>Comparative genomics reveals the genomic features of Rhizophagus irregularis, R. cerebriforme, R. diaphanum and Gigaspora rosea, and their symbiotic lifestyle signature.</title>
        <authorList>
            <person name="Morin E."/>
            <person name="San Clemente H."/>
            <person name="Chen E.C.H."/>
            <person name="De La Providencia I."/>
            <person name="Hainaut M."/>
            <person name="Kuo A."/>
            <person name="Kohler A."/>
            <person name="Murat C."/>
            <person name="Tang N."/>
            <person name="Roy S."/>
            <person name="Loubradou J."/>
            <person name="Henrissat B."/>
            <person name="Grigoriev I.V."/>
            <person name="Corradi N."/>
            <person name="Roux C."/>
            <person name="Martin F.M."/>
        </authorList>
    </citation>
    <scope>NUCLEOTIDE SEQUENCE [LARGE SCALE GENOMIC DNA]</scope>
    <source>
        <strain evidence="8 9">DAOM 227022</strain>
    </source>
</reference>
<sequence>MAQFSKIALLKAYALDWVLCLVFVAAFFAADRMEPYHRLFSLEDKTIQFPFAVKERVPMWLCGLITVVFPFIVMTIVALVVKKSLHDWHHASLGLLMGHTLNLMVTEVFKNTVGRPRPDFIDRCQPKEGSVDSPVFGLSNSSICTRTDLLTDGFKSFLSGHASTSFAGMGFLSLYLAGKLHVFDRKGYTYKGFIVAAPLVVAILIAISRTEDYRHHWQDVLAGSLVGFLLSYFAYHQYYPSLHSYAADKPFTVRLKRVKPEYRADFSFVDGSEFAITVVKNDEEILVKDTRALLADSSVNSSSVDNVDNV</sequence>
<dbReference type="GO" id="GO:0004601">
    <property type="term" value="F:peroxidase activity"/>
    <property type="evidence" value="ECO:0007669"/>
    <property type="project" value="UniProtKB-KW"/>
</dbReference>
<feature type="domain" description="Phosphatidic acid phosphatase type 2/haloperoxidase" evidence="7">
    <location>
        <begin position="92"/>
        <end position="235"/>
    </location>
</feature>
<evidence type="ECO:0000313" key="8">
    <source>
        <dbReference type="EMBL" id="RIA83812.1"/>
    </source>
</evidence>